<feature type="transmembrane region" description="Helical" evidence="2">
    <location>
        <begin position="367"/>
        <end position="390"/>
    </location>
</feature>
<keyword evidence="3" id="KW-0732">Signal</keyword>
<feature type="signal peptide" evidence="3">
    <location>
        <begin position="1"/>
        <end position="30"/>
    </location>
</feature>
<evidence type="ECO:0000256" key="3">
    <source>
        <dbReference type="SAM" id="SignalP"/>
    </source>
</evidence>
<feature type="transmembrane region" description="Helical" evidence="2">
    <location>
        <begin position="276"/>
        <end position="297"/>
    </location>
</feature>
<feature type="compositionally biased region" description="Basic and acidic residues" evidence="1">
    <location>
        <begin position="452"/>
        <end position="472"/>
    </location>
</feature>
<name>A0ABW9H271_9FIRM</name>
<evidence type="ECO:0000313" key="5">
    <source>
        <dbReference type="Proteomes" id="UP001631949"/>
    </source>
</evidence>
<keyword evidence="2" id="KW-0812">Transmembrane</keyword>
<dbReference type="EMBL" id="JBJUVG010000009">
    <property type="protein sequence ID" value="MFM9414089.1"/>
    <property type="molecule type" value="Genomic_DNA"/>
</dbReference>
<comment type="caution">
    <text evidence="4">The sequence shown here is derived from an EMBL/GenBank/DDBJ whole genome shotgun (WGS) entry which is preliminary data.</text>
</comment>
<gene>
    <name evidence="4" type="ORF">ACKQTC_06890</name>
</gene>
<protein>
    <submittedName>
        <fullName evidence="4">Polymer-forming cytoskeletal protein</fullName>
    </submittedName>
</protein>
<keyword evidence="5" id="KW-1185">Reference proteome</keyword>
<dbReference type="RefSeq" id="WP_408977702.1">
    <property type="nucleotide sequence ID" value="NZ_JBJUVG010000009.1"/>
</dbReference>
<keyword evidence="2" id="KW-0472">Membrane</keyword>
<feature type="transmembrane region" description="Helical" evidence="2">
    <location>
        <begin position="233"/>
        <end position="255"/>
    </location>
</feature>
<keyword evidence="2" id="KW-1133">Transmembrane helix</keyword>
<dbReference type="Proteomes" id="UP001631949">
    <property type="component" value="Unassembled WGS sequence"/>
</dbReference>
<accession>A0ABW9H271</accession>
<evidence type="ECO:0000256" key="2">
    <source>
        <dbReference type="SAM" id="Phobius"/>
    </source>
</evidence>
<feature type="chain" id="PRO_5045460198" evidence="3">
    <location>
        <begin position="31"/>
        <end position="500"/>
    </location>
</feature>
<proteinExistence type="predicted"/>
<reference evidence="4 5" key="1">
    <citation type="journal article" date="2016" name="Int. J. Syst. Evol. Microbiol.">
        <title>Peptococcus simiae sp. nov., isolated from rhesus macaque faeces and emended description of the genus Peptococcus.</title>
        <authorList>
            <person name="Shkoporov A.N."/>
            <person name="Efimov B.A."/>
            <person name="Kondova I."/>
            <person name="Ouwerling B."/>
            <person name="Chaplin A.V."/>
            <person name="Shcherbakova V.A."/>
            <person name="Langermans J.A.M."/>
        </authorList>
    </citation>
    <scope>NUCLEOTIDE SEQUENCE [LARGE SCALE GENOMIC DNA]</scope>
    <source>
        <strain evidence="4 5">M108</strain>
    </source>
</reference>
<feature type="transmembrane region" description="Helical" evidence="2">
    <location>
        <begin position="342"/>
        <end position="361"/>
    </location>
</feature>
<feature type="transmembrane region" description="Helical" evidence="2">
    <location>
        <begin position="309"/>
        <end position="330"/>
    </location>
</feature>
<evidence type="ECO:0000256" key="1">
    <source>
        <dbReference type="SAM" id="MobiDB-lite"/>
    </source>
</evidence>
<feature type="region of interest" description="Disordered" evidence="1">
    <location>
        <begin position="413"/>
        <end position="500"/>
    </location>
</feature>
<evidence type="ECO:0000313" key="4">
    <source>
        <dbReference type="EMBL" id="MFM9414089.1"/>
    </source>
</evidence>
<organism evidence="4 5">
    <name type="scientific">Peptococcus simiae</name>
    <dbReference type="NCBI Taxonomy" id="1643805"/>
    <lineage>
        <taxon>Bacteria</taxon>
        <taxon>Bacillati</taxon>
        <taxon>Bacillota</taxon>
        <taxon>Clostridia</taxon>
        <taxon>Eubacteriales</taxon>
        <taxon>Peptococcaceae</taxon>
        <taxon>Peptococcus</taxon>
    </lineage>
</organism>
<sequence length="500" mass="52316">MTHMLKNKFHPCIAILLSLVLLALPLSAWAAEVPDSASQPEATSSIPAEPAGKAINKTLFLAENTLTVSDAVKGNAFLAGETVTFSGDVSGSVFAAGNRVIIDGVVKGNVFAAGRSIHLGPNADIRGDIFLSGQSISGSETAKAAQDVRLAASDISWASPVGREFYAGGQTINLNTTVKGNAEAQGDQVKLDAGAGIDGNFTYAGTLTKDPGAKIKGDTIQLQTQQKEDNKGLALFFAGLELCLAAFGFWLLIRLGARSAWPRVMAPFFRRPGKSLVLGFVLLIAIPLLTLFFLLTIKGIPLAFALGSMYSVAYALPPLVLGLVIAGLLSQRKGCQYTSRPLVMALLIIVLAVAQTLVASLPGIGGLIIGFVGLASLWLFWAVIAGCFIATNDADDAAEDQADLEALQAEETAEATAKEEATRVTPVAVPVQDPALAADETRQGPALSAEGQDAHDKDATLVHPRITDDMVVRRSANPAQAMDPKNPLAGDNSPHGQKDE</sequence>